<dbReference type="EMBL" id="MGFP01000012">
    <property type="protein sequence ID" value="OGM10435.1"/>
    <property type="molecule type" value="Genomic_DNA"/>
</dbReference>
<gene>
    <name evidence="5" type="ORF">A2159_02915</name>
</gene>
<dbReference type="Gene3D" id="3.40.50.970">
    <property type="match status" value="1"/>
</dbReference>
<evidence type="ECO:0000256" key="3">
    <source>
        <dbReference type="ARBA" id="ARBA00023052"/>
    </source>
</evidence>
<reference evidence="5 6" key="1">
    <citation type="journal article" date="2016" name="Nat. Commun.">
        <title>Thousands of microbial genomes shed light on interconnected biogeochemical processes in an aquifer system.</title>
        <authorList>
            <person name="Anantharaman K."/>
            <person name="Brown C.T."/>
            <person name="Hug L.A."/>
            <person name="Sharon I."/>
            <person name="Castelle C.J."/>
            <person name="Probst A.J."/>
            <person name="Thomas B.C."/>
            <person name="Singh A."/>
            <person name="Wilkins M.J."/>
            <person name="Karaoz U."/>
            <person name="Brodie E.L."/>
            <person name="Williams K.H."/>
            <person name="Hubbard S.S."/>
            <person name="Banfield J.F."/>
        </authorList>
    </citation>
    <scope>NUCLEOTIDE SEQUENCE [LARGE SCALE GENOMIC DNA]</scope>
</reference>
<dbReference type="Proteomes" id="UP000179219">
    <property type="component" value="Unassembled WGS sequence"/>
</dbReference>
<evidence type="ECO:0000256" key="2">
    <source>
        <dbReference type="ARBA" id="ARBA00007131"/>
    </source>
</evidence>
<comment type="caution">
    <text evidence="5">The sequence shown here is derived from an EMBL/GenBank/DDBJ whole genome shotgun (WGS) entry which is preliminary data.</text>
</comment>
<dbReference type="InterPro" id="IPR005474">
    <property type="entry name" value="Transketolase_N"/>
</dbReference>
<protein>
    <recommendedName>
        <fullName evidence="4">Transketolase N-terminal domain-containing protein</fullName>
    </recommendedName>
</protein>
<proteinExistence type="inferred from homology"/>
<evidence type="ECO:0000259" key="4">
    <source>
        <dbReference type="Pfam" id="PF00456"/>
    </source>
</evidence>
<evidence type="ECO:0000313" key="5">
    <source>
        <dbReference type="EMBL" id="OGM10435.1"/>
    </source>
</evidence>
<dbReference type="InterPro" id="IPR029061">
    <property type="entry name" value="THDP-binding"/>
</dbReference>
<sequence>MNTNLTEKQKALRRKILEISYKNNYSHLGSCLSSVDIIDAVYEVKRPKDIFILSNGHAGIALYAVLRSRGKLKSKDINTLHVHPDRNLKNGIHVSTGSLGQGLPIALGIALADRKKQVFCLISDGECAEGSIWESLRLASELNIKNLTIILNANGWGAYDSISLIALYKRLRSFTHGLVRVDGHNPQVLKKIITKYKRTLNIIVAETNVEQFKFLVGLDAHYHVMNEEEFNTALKILI</sequence>
<name>A0A1F7X7X1_9BACT</name>
<feature type="domain" description="Transketolase N-terminal" evidence="4">
    <location>
        <begin position="48"/>
        <end position="194"/>
    </location>
</feature>
<dbReference type="PANTHER" id="PTHR47514">
    <property type="entry name" value="TRANSKETOLASE N-TERMINAL SECTION-RELATED"/>
    <property type="match status" value="1"/>
</dbReference>
<keyword evidence="3" id="KW-0786">Thiamine pyrophosphate</keyword>
<comment type="cofactor">
    <cofactor evidence="1">
        <name>thiamine diphosphate</name>
        <dbReference type="ChEBI" id="CHEBI:58937"/>
    </cofactor>
</comment>
<dbReference type="PANTHER" id="PTHR47514:SF1">
    <property type="entry name" value="TRANSKETOLASE N-TERMINAL SECTION-RELATED"/>
    <property type="match status" value="1"/>
</dbReference>
<dbReference type="SUPFAM" id="SSF52518">
    <property type="entry name" value="Thiamin diphosphate-binding fold (THDP-binding)"/>
    <property type="match status" value="1"/>
</dbReference>
<dbReference type="AlphaFoldDB" id="A0A1F7X7X1"/>
<evidence type="ECO:0000256" key="1">
    <source>
        <dbReference type="ARBA" id="ARBA00001964"/>
    </source>
</evidence>
<accession>A0A1F7X7X1</accession>
<comment type="similarity">
    <text evidence="2">Belongs to the transketolase family.</text>
</comment>
<dbReference type="Pfam" id="PF00456">
    <property type="entry name" value="Transketolase_N"/>
    <property type="match status" value="1"/>
</dbReference>
<organism evidence="5 6">
    <name type="scientific">Candidatus Woesebacteria bacterium RBG_13_34_9</name>
    <dbReference type="NCBI Taxonomy" id="1802477"/>
    <lineage>
        <taxon>Bacteria</taxon>
        <taxon>Candidatus Woeseibacteriota</taxon>
    </lineage>
</organism>
<evidence type="ECO:0000313" key="6">
    <source>
        <dbReference type="Proteomes" id="UP000179219"/>
    </source>
</evidence>